<dbReference type="AlphaFoldDB" id="I4A1S4"/>
<evidence type="ECO:0000313" key="2">
    <source>
        <dbReference type="Proteomes" id="UP000006051"/>
    </source>
</evidence>
<dbReference type="RefSeq" id="WP_014791433.1">
    <property type="nucleotide sequence ID" value="NC_018016.1"/>
</dbReference>
<accession>I4A1S4</accession>
<dbReference type="HOGENOM" id="CLU_2118588_0_0_10"/>
<gene>
    <name evidence="1" type="ordered locus">Ornrh_1754</name>
</gene>
<dbReference type="EMBL" id="CP003283">
    <property type="protein sequence ID" value="AFL97908.1"/>
    <property type="molecule type" value="Genomic_DNA"/>
</dbReference>
<sequence>MARTFVYNAGAPKKSIEDIHLQVGMFFDGTANNRTNTMIRKKYYQIEEGKGIDKIKKSITSIDIDSIACKMESFIEGLKEVYEDGNIPEKGVVVFLLPIIIRYSNPPKTEKFKV</sequence>
<name>I4A1S4_ORNRL</name>
<dbReference type="GeneID" id="97258365"/>
<organism evidence="1 2">
    <name type="scientific">Ornithobacterium rhinotracheale (strain ATCC 51463 / DSM 15997 / CCUG 23171 / CIP 104009 / LMG 9086)</name>
    <dbReference type="NCBI Taxonomy" id="867902"/>
    <lineage>
        <taxon>Bacteria</taxon>
        <taxon>Pseudomonadati</taxon>
        <taxon>Bacteroidota</taxon>
        <taxon>Flavobacteriia</taxon>
        <taxon>Flavobacteriales</taxon>
        <taxon>Weeksellaceae</taxon>
        <taxon>Ornithobacterium</taxon>
    </lineage>
</organism>
<evidence type="ECO:0008006" key="3">
    <source>
        <dbReference type="Google" id="ProtNLM"/>
    </source>
</evidence>
<dbReference type="KEGG" id="orh:Ornrh_1754"/>
<proteinExistence type="predicted"/>
<dbReference type="GeneID" id="71569811"/>
<reference evidence="1 2" key="1">
    <citation type="submission" date="2012-06" db="EMBL/GenBank/DDBJ databases">
        <title>The complete genome of Ornithobacterium rhinotracheale DSM 15997.</title>
        <authorList>
            <consortium name="US DOE Joint Genome Institute (JGI-PGF)"/>
            <person name="Lucas S."/>
            <person name="Copeland A."/>
            <person name="Lapidus A."/>
            <person name="Goodwin L."/>
            <person name="Pitluck S."/>
            <person name="Peters L."/>
            <person name="Mikhailova N."/>
            <person name="Teshima H."/>
            <person name="Kyrpides N."/>
            <person name="Mavromatis K."/>
            <person name="Pagani I."/>
            <person name="Ivanova N."/>
            <person name="Ovchinnikova G."/>
            <person name="Zeytun A."/>
            <person name="Detter J.C."/>
            <person name="Han C."/>
            <person name="Land M."/>
            <person name="Hauser L."/>
            <person name="Markowitz V."/>
            <person name="Cheng J.-F."/>
            <person name="Hugenholtz P."/>
            <person name="Woyke T."/>
            <person name="Wu D."/>
            <person name="Lang E."/>
            <person name="Kopitz M."/>
            <person name="Brambilla E."/>
            <person name="Klenk H.-P."/>
            <person name="Eisen J.A."/>
        </authorList>
    </citation>
    <scope>NUCLEOTIDE SEQUENCE [LARGE SCALE GENOMIC DNA]</scope>
    <source>
        <strain evidence="2">ATCC 51463 / DSM 15997 / CCUG 23171 / LMG 9086</strain>
    </source>
</reference>
<evidence type="ECO:0000313" key="1">
    <source>
        <dbReference type="EMBL" id="AFL97908.1"/>
    </source>
</evidence>
<dbReference type="Proteomes" id="UP000006051">
    <property type="component" value="Chromosome"/>
</dbReference>
<dbReference type="STRING" id="867902.Ornrh_1754"/>
<protein>
    <recommendedName>
        <fullName evidence="3">DUF2235 domain-containing protein</fullName>
    </recommendedName>
</protein>
<keyword evidence="2" id="KW-1185">Reference proteome</keyword>